<name>A0ABT4FV02_PANTH</name>
<dbReference type="GeneID" id="77000153"/>
<dbReference type="EMBL" id="JAMDMM010000014">
    <property type="protein sequence ID" value="MCY9606708.1"/>
    <property type="molecule type" value="Genomic_DNA"/>
</dbReference>
<evidence type="ECO:0000313" key="1">
    <source>
        <dbReference type="EMBL" id="MCY9606708.1"/>
    </source>
</evidence>
<reference evidence="1 2" key="1">
    <citation type="submission" date="2022-05" db="EMBL/GenBank/DDBJ databases">
        <title>Genome Sequencing of Bee-Associated Microbes.</title>
        <authorList>
            <person name="Dunlap C."/>
        </authorList>
    </citation>
    <scope>NUCLEOTIDE SEQUENCE [LARGE SCALE GENOMIC DNA]</scope>
    <source>
        <strain evidence="1 2">NRRL B-14613</strain>
    </source>
</reference>
<evidence type="ECO:0000313" key="2">
    <source>
        <dbReference type="Proteomes" id="UP001209276"/>
    </source>
</evidence>
<comment type="caution">
    <text evidence="1">The sequence shown here is derived from an EMBL/GenBank/DDBJ whole genome shotgun (WGS) entry which is preliminary data.</text>
</comment>
<organism evidence="1 2">
    <name type="scientific">Paenibacillus thiaminolyticus</name>
    <name type="common">Bacillus thiaminolyticus</name>
    <dbReference type="NCBI Taxonomy" id="49283"/>
    <lineage>
        <taxon>Bacteria</taxon>
        <taxon>Bacillati</taxon>
        <taxon>Bacillota</taxon>
        <taxon>Bacilli</taxon>
        <taxon>Bacillales</taxon>
        <taxon>Paenibacillaceae</taxon>
        <taxon>Paenibacillus</taxon>
    </lineage>
</organism>
<accession>A0ABT4FV02</accession>
<keyword evidence="2" id="KW-1185">Reference proteome</keyword>
<dbReference type="Proteomes" id="UP001209276">
    <property type="component" value="Unassembled WGS sequence"/>
</dbReference>
<proteinExistence type="predicted"/>
<dbReference type="RefSeq" id="WP_244194278.1">
    <property type="nucleotide sequence ID" value="NZ_CABMNB010000036.1"/>
</dbReference>
<sequence length="113" mass="12772">MYPVWGQDREACKRLCDKIAAPDKVVYDAEVHSYETYLQLMKRFDLTIKSFDFAHSIGLPQFAISTDAAQLAGRIRDTAAHALANKMPIVTRIGSHRQSVTASLEKPFLEQLF</sequence>
<gene>
    <name evidence="1" type="ORF">M5W83_05985</name>
</gene>
<protein>
    <submittedName>
        <fullName evidence="1">Uncharacterized protein</fullName>
    </submittedName>
</protein>